<evidence type="ECO:0000256" key="1">
    <source>
        <dbReference type="ARBA" id="ARBA00022553"/>
    </source>
</evidence>
<dbReference type="CDD" id="cd17535">
    <property type="entry name" value="REC_NarL-like"/>
    <property type="match status" value="1"/>
</dbReference>
<dbReference type="InterPro" id="IPR039420">
    <property type="entry name" value="WalR-like"/>
</dbReference>
<keyword evidence="1 5" id="KW-0597">Phosphoprotein</keyword>
<reference evidence="8 9" key="1">
    <citation type="submission" date="2019-11" db="EMBL/GenBank/DDBJ databases">
        <authorList>
            <person name="Criscuolo A."/>
        </authorList>
    </citation>
    <scope>NUCLEOTIDE SEQUENCE [LARGE SCALE GENOMIC DNA]</scope>
    <source>
        <strain evidence="8">CIP111667</strain>
    </source>
</reference>
<dbReference type="InterPro" id="IPR001789">
    <property type="entry name" value="Sig_transdc_resp-reg_receiver"/>
</dbReference>
<dbReference type="SUPFAM" id="SSF52172">
    <property type="entry name" value="CheY-like"/>
    <property type="match status" value="1"/>
</dbReference>
<dbReference type="CDD" id="cd06170">
    <property type="entry name" value="LuxR_C_like"/>
    <property type="match status" value="1"/>
</dbReference>
<evidence type="ECO:0000256" key="4">
    <source>
        <dbReference type="ARBA" id="ARBA00023163"/>
    </source>
</evidence>
<feature type="domain" description="HTH luxR-type" evidence="6">
    <location>
        <begin position="147"/>
        <end position="212"/>
    </location>
</feature>
<dbReference type="Pfam" id="PF00196">
    <property type="entry name" value="GerE"/>
    <property type="match status" value="1"/>
</dbReference>
<keyword evidence="9" id="KW-1185">Reference proteome</keyword>
<evidence type="ECO:0000259" key="6">
    <source>
        <dbReference type="PROSITE" id="PS50043"/>
    </source>
</evidence>
<accession>A0A7M4DEN6</accession>
<organism evidence="8 9">
    <name type="scientific">Occultella aeris</name>
    <dbReference type="NCBI Taxonomy" id="2761496"/>
    <lineage>
        <taxon>Bacteria</taxon>
        <taxon>Bacillati</taxon>
        <taxon>Actinomycetota</taxon>
        <taxon>Actinomycetes</taxon>
        <taxon>Micrococcales</taxon>
        <taxon>Ruaniaceae</taxon>
        <taxon>Occultella</taxon>
    </lineage>
</organism>
<feature type="modified residue" description="4-aspartylphosphate" evidence="5">
    <location>
        <position position="60"/>
    </location>
</feature>
<name>A0A7M4DEN6_9MICO</name>
<dbReference type="Pfam" id="PF00072">
    <property type="entry name" value="Response_reg"/>
    <property type="match status" value="1"/>
</dbReference>
<dbReference type="PROSITE" id="PS50110">
    <property type="entry name" value="RESPONSE_REGULATORY"/>
    <property type="match status" value="1"/>
</dbReference>
<dbReference type="SMART" id="SM00448">
    <property type="entry name" value="REC"/>
    <property type="match status" value="1"/>
</dbReference>
<dbReference type="EMBL" id="CACRYJ010000008">
    <property type="protein sequence ID" value="VZO35379.1"/>
    <property type="molecule type" value="Genomic_DNA"/>
</dbReference>
<dbReference type="InterPro" id="IPR000792">
    <property type="entry name" value="Tscrpt_reg_LuxR_C"/>
</dbReference>
<evidence type="ECO:0000313" key="9">
    <source>
        <dbReference type="Proteomes" id="UP000419743"/>
    </source>
</evidence>
<proteinExistence type="predicted"/>
<keyword evidence="4" id="KW-0804">Transcription</keyword>
<keyword evidence="2" id="KW-0805">Transcription regulation</keyword>
<evidence type="ECO:0000259" key="7">
    <source>
        <dbReference type="PROSITE" id="PS50110"/>
    </source>
</evidence>
<dbReference type="GO" id="GO:0003677">
    <property type="term" value="F:DNA binding"/>
    <property type="evidence" value="ECO:0007669"/>
    <property type="project" value="UniProtKB-KW"/>
</dbReference>
<evidence type="ECO:0000256" key="2">
    <source>
        <dbReference type="ARBA" id="ARBA00023015"/>
    </source>
</evidence>
<sequence length="216" mass="22735">MISILLADDHPVVRAGLKAVLETEPDLRVVAQAGTADEAVRAAVELTSAEPPGLDVVLMDLQFGNVSAEMAGVDATARIAALPRAPRVLILTTYDTDADILAAVEAGASGYLLKDAPPEELLAAVRTAAAGQSALAPAVALRLMDRMRAPDRSLSRRETEVLTLVAAGRSNQQIARELFISEATVKSHLVHIFTKLGVDSRTAATAAGRSRGLIRR</sequence>
<dbReference type="PROSITE" id="PS50043">
    <property type="entry name" value="HTH_LUXR_2"/>
    <property type="match status" value="1"/>
</dbReference>
<protein>
    <submittedName>
        <fullName evidence="8">Transcriptional regulatory protein LiaR</fullName>
    </submittedName>
</protein>
<dbReference type="Gene3D" id="3.40.50.2300">
    <property type="match status" value="1"/>
</dbReference>
<dbReference type="PANTHER" id="PTHR43214">
    <property type="entry name" value="TWO-COMPONENT RESPONSE REGULATOR"/>
    <property type="match status" value="1"/>
</dbReference>
<dbReference type="InterPro" id="IPR011006">
    <property type="entry name" value="CheY-like_superfamily"/>
</dbReference>
<dbReference type="AlphaFoldDB" id="A0A7M4DEN6"/>
<dbReference type="SUPFAM" id="SSF46894">
    <property type="entry name" value="C-terminal effector domain of the bipartite response regulators"/>
    <property type="match status" value="1"/>
</dbReference>
<feature type="domain" description="Response regulatory" evidence="7">
    <location>
        <begin position="3"/>
        <end position="129"/>
    </location>
</feature>
<gene>
    <name evidence="8" type="primary">liaR_4</name>
    <name evidence="8" type="ORF">HALOF300_00576</name>
</gene>
<dbReference type="PRINTS" id="PR00038">
    <property type="entry name" value="HTHLUXR"/>
</dbReference>
<evidence type="ECO:0000256" key="3">
    <source>
        <dbReference type="ARBA" id="ARBA00023125"/>
    </source>
</evidence>
<dbReference type="PANTHER" id="PTHR43214:SF24">
    <property type="entry name" value="TRANSCRIPTIONAL REGULATORY PROTEIN NARL-RELATED"/>
    <property type="match status" value="1"/>
</dbReference>
<keyword evidence="3" id="KW-0238">DNA-binding</keyword>
<evidence type="ECO:0000256" key="5">
    <source>
        <dbReference type="PROSITE-ProRule" id="PRU00169"/>
    </source>
</evidence>
<dbReference type="InterPro" id="IPR058245">
    <property type="entry name" value="NreC/VraR/RcsB-like_REC"/>
</dbReference>
<dbReference type="GO" id="GO:0000160">
    <property type="term" value="P:phosphorelay signal transduction system"/>
    <property type="evidence" value="ECO:0007669"/>
    <property type="project" value="InterPro"/>
</dbReference>
<evidence type="ECO:0000313" key="8">
    <source>
        <dbReference type="EMBL" id="VZO35379.1"/>
    </source>
</evidence>
<dbReference type="SMART" id="SM00421">
    <property type="entry name" value="HTH_LUXR"/>
    <property type="match status" value="1"/>
</dbReference>
<dbReference type="InterPro" id="IPR016032">
    <property type="entry name" value="Sig_transdc_resp-reg_C-effctor"/>
</dbReference>
<comment type="caution">
    <text evidence="8">The sequence shown here is derived from an EMBL/GenBank/DDBJ whole genome shotgun (WGS) entry which is preliminary data.</text>
</comment>
<dbReference type="Proteomes" id="UP000419743">
    <property type="component" value="Unassembled WGS sequence"/>
</dbReference>
<dbReference type="PROSITE" id="PS00622">
    <property type="entry name" value="HTH_LUXR_1"/>
    <property type="match status" value="1"/>
</dbReference>
<dbReference type="GO" id="GO:0006355">
    <property type="term" value="P:regulation of DNA-templated transcription"/>
    <property type="evidence" value="ECO:0007669"/>
    <property type="project" value="InterPro"/>
</dbReference>
<dbReference type="RefSeq" id="WP_156739143.1">
    <property type="nucleotide sequence ID" value="NZ_CACRYJ010000008.1"/>
</dbReference>